<keyword evidence="3 5" id="KW-0479">Metal-binding</keyword>
<evidence type="ECO:0000256" key="2">
    <source>
        <dbReference type="ARBA" id="ARBA00022722"/>
    </source>
</evidence>
<dbReference type="KEGG" id="pyr:P186_0690"/>
<keyword evidence="8" id="KW-1185">Reference proteome</keyword>
<dbReference type="InterPro" id="IPR022907">
    <property type="entry name" value="VapC_family"/>
</dbReference>
<dbReference type="AlphaFoldDB" id="G7VI48"/>
<dbReference type="GeneID" id="11594954"/>
<evidence type="ECO:0000313" key="8">
    <source>
        <dbReference type="Proteomes" id="UP000005867"/>
    </source>
</evidence>
<keyword evidence="5" id="KW-0460">Magnesium</keyword>
<reference evidence="7 8" key="1">
    <citation type="journal article" date="2012" name="J. Bacteriol.">
        <title>Complete genome sequence of strain 1860, a crenarchaeon of the genus pyrobaculum able to grow with various electron acceptors.</title>
        <authorList>
            <person name="Mardanov A.V."/>
            <person name="Gumerov V.M."/>
            <person name="Slobodkina G.B."/>
            <person name="Beletsky A.V."/>
            <person name="Bonch-Osmolovskaya E.A."/>
            <person name="Ravin N.V."/>
            <person name="Skryabin K.G."/>
        </authorList>
    </citation>
    <scope>NUCLEOTIDE SEQUENCE [LARGE SCALE GENOMIC DNA]</scope>
    <source>
        <strain evidence="7 8">1860</strain>
    </source>
</reference>
<dbReference type="GO" id="GO:0016787">
    <property type="term" value="F:hydrolase activity"/>
    <property type="evidence" value="ECO:0007669"/>
    <property type="project" value="UniProtKB-KW"/>
</dbReference>
<dbReference type="Pfam" id="PF18477">
    <property type="entry name" value="PIN_9"/>
    <property type="match status" value="1"/>
</dbReference>
<dbReference type="SUPFAM" id="SSF88723">
    <property type="entry name" value="PIN domain-like"/>
    <property type="match status" value="1"/>
</dbReference>
<dbReference type="HOGENOM" id="CLU_2127925_0_0_2"/>
<dbReference type="OrthoDB" id="15280at2157"/>
<comment type="function">
    <text evidence="5">Toxic component of a toxin-antitoxin (TA) system. An RNase.</text>
</comment>
<evidence type="ECO:0000256" key="5">
    <source>
        <dbReference type="HAMAP-Rule" id="MF_00265"/>
    </source>
</evidence>
<evidence type="ECO:0000256" key="1">
    <source>
        <dbReference type="ARBA" id="ARBA00022649"/>
    </source>
</evidence>
<feature type="domain" description="PIN" evidence="6">
    <location>
        <begin position="1"/>
        <end position="93"/>
    </location>
</feature>
<dbReference type="InterPro" id="IPR041120">
    <property type="entry name" value="PIN_9"/>
</dbReference>
<comment type="similarity">
    <text evidence="5">Belongs to the PINc/VapC protein family.</text>
</comment>
<keyword evidence="1 5" id="KW-1277">Toxin-antitoxin system</keyword>
<dbReference type="eggNOG" id="arCOG04312">
    <property type="taxonomic scope" value="Archaea"/>
</dbReference>
<dbReference type="InterPro" id="IPR029060">
    <property type="entry name" value="PIN-like_dom_sf"/>
</dbReference>
<evidence type="ECO:0000256" key="4">
    <source>
        <dbReference type="ARBA" id="ARBA00022801"/>
    </source>
</evidence>
<feature type="binding site" evidence="5">
    <location>
        <position position="6"/>
    </location>
    <ligand>
        <name>Mg(2+)</name>
        <dbReference type="ChEBI" id="CHEBI:18420"/>
    </ligand>
</feature>
<dbReference type="GO" id="GO:0004540">
    <property type="term" value="F:RNA nuclease activity"/>
    <property type="evidence" value="ECO:0007669"/>
    <property type="project" value="InterPro"/>
</dbReference>
<dbReference type="EMBL" id="CP003098">
    <property type="protein sequence ID" value="AET32140.1"/>
    <property type="molecule type" value="Genomic_DNA"/>
</dbReference>
<dbReference type="Proteomes" id="UP000005867">
    <property type="component" value="Chromosome"/>
</dbReference>
<evidence type="ECO:0000259" key="6">
    <source>
        <dbReference type="SMART" id="SM00670"/>
    </source>
</evidence>
<comment type="cofactor">
    <cofactor evidence="5">
        <name>Mg(2+)</name>
        <dbReference type="ChEBI" id="CHEBI:18420"/>
    </cofactor>
</comment>
<dbReference type="GO" id="GO:0000287">
    <property type="term" value="F:magnesium ion binding"/>
    <property type="evidence" value="ECO:0007669"/>
    <property type="project" value="UniProtKB-UniRule"/>
</dbReference>
<dbReference type="STRING" id="1104324.P186_0690"/>
<proteinExistence type="inferred from homology"/>
<name>G7VI48_9CREN</name>
<accession>G7VI48</accession>
<protein>
    <recommendedName>
        <fullName evidence="5">Ribonuclease VapC</fullName>
        <shortName evidence="5">RNase VapC</shortName>
        <ecNumber evidence="5">3.1.-.-</ecNumber>
    </recommendedName>
    <alternativeName>
        <fullName evidence="5">Putative toxin VapC</fullName>
    </alternativeName>
</protein>
<keyword evidence="5" id="KW-0800">Toxin</keyword>
<dbReference type="Gene3D" id="3.40.50.1010">
    <property type="entry name" value="5'-nuclease"/>
    <property type="match status" value="1"/>
</dbReference>
<dbReference type="HAMAP" id="MF_00265">
    <property type="entry name" value="VapC_Nob1"/>
    <property type="match status" value="1"/>
</dbReference>
<organism evidence="7 8">
    <name type="scientific">Pyrobaculum ferrireducens</name>
    <dbReference type="NCBI Taxonomy" id="1104324"/>
    <lineage>
        <taxon>Archaea</taxon>
        <taxon>Thermoproteota</taxon>
        <taxon>Thermoprotei</taxon>
        <taxon>Thermoproteales</taxon>
        <taxon>Thermoproteaceae</taxon>
        <taxon>Pyrobaculum</taxon>
    </lineage>
</organism>
<evidence type="ECO:0000313" key="7">
    <source>
        <dbReference type="EMBL" id="AET32140.1"/>
    </source>
</evidence>
<dbReference type="SMART" id="SM00670">
    <property type="entry name" value="PINc"/>
    <property type="match status" value="1"/>
</dbReference>
<gene>
    <name evidence="5" type="primary">vapC</name>
    <name evidence="7" type="ORF">P186_0690</name>
</gene>
<keyword evidence="4 5" id="KW-0378">Hydrolase</keyword>
<dbReference type="EC" id="3.1.-.-" evidence="5"/>
<dbReference type="GO" id="GO:0090729">
    <property type="term" value="F:toxin activity"/>
    <property type="evidence" value="ECO:0007669"/>
    <property type="project" value="UniProtKB-KW"/>
</dbReference>
<dbReference type="InterPro" id="IPR002716">
    <property type="entry name" value="PIN_dom"/>
</dbReference>
<evidence type="ECO:0000256" key="3">
    <source>
        <dbReference type="ARBA" id="ARBA00022723"/>
    </source>
</evidence>
<feature type="binding site" evidence="5">
    <location>
        <position position="70"/>
    </location>
    <ligand>
        <name>Mg(2+)</name>
        <dbReference type="ChEBI" id="CHEBI:18420"/>
    </ligand>
</feature>
<dbReference type="RefSeq" id="WP_014287968.1">
    <property type="nucleotide sequence ID" value="NC_016645.1"/>
</dbReference>
<keyword evidence="2 5" id="KW-0540">Nuclease</keyword>
<sequence length="113" mass="12464">MKLVLDTSALIYIVERRIDIGVLLEHEIHIPTAVVEELRTLSARSRKARAAAQLLPLLRPRIVERRGPADVAVVELAREIGAVLVTGDSALAERARREGVPVAKFHKGQLAIY</sequence>